<evidence type="ECO:0000313" key="1">
    <source>
        <dbReference type="EMBL" id="JAI06202.1"/>
    </source>
</evidence>
<reference evidence="1" key="1">
    <citation type="submission" date="2014-11" db="EMBL/GenBank/DDBJ databases">
        <authorList>
            <person name="Amaro Gonzalez C."/>
        </authorList>
    </citation>
    <scope>NUCLEOTIDE SEQUENCE</scope>
</reference>
<proteinExistence type="predicted"/>
<sequence>MTTRQLCPKNAQVIIQIYIIDPFHIFECFIIRVVAFLRHHSSSGFPYHTFSTKKQHFQV</sequence>
<reference evidence="1" key="2">
    <citation type="journal article" date="2015" name="Fish Shellfish Immunol.">
        <title>Early steps in the European eel (Anguilla anguilla)-Vibrio vulnificus interaction in the gills: Role of the RtxA13 toxin.</title>
        <authorList>
            <person name="Callol A."/>
            <person name="Pajuelo D."/>
            <person name="Ebbesson L."/>
            <person name="Teles M."/>
            <person name="MacKenzie S."/>
            <person name="Amaro C."/>
        </authorList>
    </citation>
    <scope>NUCLEOTIDE SEQUENCE</scope>
</reference>
<organism evidence="1">
    <name type="scientific">Anguilla anguilla</name>
    <name type="common">European freshwater eel</name>
    <name type="synonym">Muraena anguilla</name>
    <dbReference type="NCBI Taxonomy" id="7936"/>
    <lineage>
        <taxon>Eukaryota</taxon>
        <taxon>Metazoa</taxon>
        <taxon>Chordata</taxon>
        <taxon>Craniata</taxon>
        <taxon>Vertebrata</taxon>
        <taxon>Euteleostomi</taxon>
        <taxon>Actinopterygii</taxon>
        <taxon>Neopterygii</taxon>
        <taxon>Teleostei</taxon>
        <taxon>Anguilliformes</taxon>
        <taxon>Anguillidae</taxon>
        <taxon>Anguilla</taxon>
    </lineage>
</organism>
<dbReference type="AlphaFoldDB" id="A0A0E9XUV6"/>
<name>A0A0E9XUV6_ANGAN</name>
<dbReference type="EMBL" id="GBXM01002376">
    <property type="protein sequence ID" value="JAI06202.1"/>
    <property type="molecule type" value="Transcribed_RNA"/>
</dbReference>
<accession>A0A0E9XUV6</accession>
<protein>
    <submittedName>
        <fullName evidence="1">Uncharacterized protein</fullName>
    </submittedName>
</protein>